<reference evidence="3 4" key="1">
    <citation type="submission" date="2015-12" db="EMBL/GenBank/DDBJ databases">
        <title>The genome of Folsomia candida.</title>
        <authorList>
            <person name="Faddeeva A."/>
            <person name="Derks M.F."/>
            <person name="Anvar Y."/>
            <person name="Smit S."/>
            <person name="Van Straalen N."/>
            <person name="Roelofs D."/>
        </authorList>
    </citation>
    <scope>NUCLEOTIDE SEQUENCE [LARGE SCALE GENOMIC DNA]</scope>
    <source>
        <strain evidence="3 4">VU population</strain>
        <tissue evidence="3">Whole body</tissue>
    </source>
</reference>
<dbReference type="EMBL" id="LNIX01000003">
    <property type="protein sequence ID" value="OXA57053.1"/>
    <property type="molecule type" value="Genomic_DNA"/>
</dbReference>
<dbReference type="InterPro" id="IPR012341">
    <property type="entry name" value="6hp_glycosidase-like_sf"/>
</dbReference>
<keyword evidence="4" id="KW-1185">Reference proteome</keyword>
<dbReference type="OrthoDB" id="7771656at2759"/>
<dbReference type="InterPro" id="IPR008313">
    <property type="entry name" value="GH125"/>
</dbReference>
<evidence type="ECO:0000256" key="1">
    <source>
        <dbReference type="SAM" id="SignalP"/>
    </source>
</evidence>
<gene>
    <name evidence="3" type="ORF">Fcan01_06444</name>
    <name evidence="2" type="ORF">Fcan01_06451</name>
</gene>
<dbReference type="GO" id="GO:0005975">
    <property type="term" value="P:carbohydrate metabolic process"/>
    <property type="evidence" value="ECO:0007669"/>
    <property type="project" value="InterPro"/>
</dbReference>
<dbReference type="PANTHER" id="PTHR31047:SF0">
    <property type="entry name" value="MEIOTICALLY UP-REGULATED GENE 157 PROTEIN"/>
    <property type="match status" value="1"/>
</dbReference>
<dbReference type="InterPro" id="IPR008928">
    <property type="entry name" value="6-hairpin_glycosidase_sf"/>
</dbReference>
<organism evidence="3 4">
    <name type="scientific">Folsomia candida</name>
    <name type="common">Springtail</name>
    <dbReference type="NCBI Taxonomy" id="158441"/>
    <lineage>
        <taxon>Eukaryota</taxon>
        <taxon>Metazoa</taxon>
        <taxon>Ecdysozoa</taxon>
        <taxon>Arthropoda</taxon>
        <taxon>Hexapoda</taxon>
        <taxon>Collembola</taxon>
        <taxon>Entomobryomorpha</taxon>
        <taxon>Isotomoidea</taxon>
        <taxon>Isotomidae</taxon>
        <taxon>Proisotominae</taxon>
        <taxon>Folsomia</taxon>
    </lineage>
</organism>
<evidence type="ECO:0000313" key="2">
    <source>
        <dbReference type="EMBL" id="OXA57053.1"/>
    </source>
</evidence>
<protein>
    <recommendedName>
        <fullName evidence="5">Meiotically up-regulated gene 157 protein</fullName>
    </recommendedName>
</protein>
<dbReference type="EMBL" id="LNIX01000003">
    <property type="protein sequence ID" value="OXA57882.1"/>
    <property type="molecule type" value="Genomic_DNA"/>
</dbReference>
<feature type="signal peptide" evidence="1">
    <location>
        <begin position="1"/>
        <end position="20"/>
    </location>
</feature>
<dbReference type="AlphaFoldDB" id="A0A226EJR3"/>
<dbReference type="Pfam" id="PF06824">
    <property type="entry name" value="Glyco_hydro_125"/>
    <property type="match status" value="1"/>
</dbReference>
<dbReference type="SMART" id="SM01149">
    <property type="entry name" value="DUF1237"/>
    <property type="match status" value="1"/>
</dbReference>
<dbReference type="PIRSF" id="PIRSF028846">
    <property type="entry name" value="UCP028846"/>
    <property type="match status" value="1"/>
</dbReference>
<comment type="caution">
    <text evidence="3">The sequence shown here is derived from an EMBL/GenBank/DDBJ whole genome shotgun (WGS) entry which is preliminary data.</text>
</comment>
<keyword evidence="1" id="KW-0732">Signal</keyword>
<dbReference type="PANTHER" id="PTHR31047">
    <property type="entry name" value="MEIOTICALLY UP-REGULATED GENE 157 PROTEIN"/>
    <property type="match status" value="1"/>
</dbReference>
<proteinExistence type="predicted"/>
<name>A0A226EJR3_FOLCA</name>
<accession>A0A226EJR3</accession>
<feature type="chain" id="PRO_5011911172" description="Meiotically up-regulated gene 157 protein" evidence="1">
    <location>
        <begin position="21"/>
        <end position="485"/>
    </location>
</feature>
<evidence type="ECO:0008006" key="5">
    <source>
        <dbReference type="Google" id="ProtNLM"/>
    </source>
</evidence>
<dbReference type="Proteomes" id="UP000198287">
    <property type="component" value="Unassembled WGS sequence"/>
</dbReference>
<evidence type="ECO:0000313" key="3">
    <source>
        <dbReference type="EMBL" id="OXA57882.1"/>
    </source>
</evidence>
<evidence type="ECO:0000313" key="4">
    <source>
        <dbReference type="Proteomes" id="UP000198287"/>
    </source>
</evidence>
<dbReference type="STRING" id="158441.A0A226EJR3"/>
<sequence>MANFKILFVCILAFVHLVVGQSEVPDARPPPSERLYNSSTIENVILDVSSRIGDPTIRQIFQNCLPSTLDTTVLWTRSRSAEFPIPYTYIITGDIQGMWLRDSTYQVNPYVPYARNDSELRELILGLINTQAEMILSYPFANAYFPLEHWQAEIDLPPHSAAENDTVHPPPDLTKVFEAKFEVDSLASFLYLTKYFYEETGNTEFLDNPFWKNATELVIQTFRDLQAGTLEVLDNEPYKFTRPTRTQTETQNLYGLGNPSKTCGLIRSFFRPSDDSTIFQYLIPSNAMAVVGLRGVAQILNDVGRFPELANELSLLATQVHVAITRHGIVQHPQFGQVYAYEVDCYGSHLFMDDANFPSLLSLPKFGFVEKDDPIYLNTRQYILSPDWNPYYARGLYGGVGSPHTGLQQTWHMAVCMQGMTSLDEVEMSRMLWTVRNTTAGTGFMHESYDVNDPSEFTRDWFAWANTVLGDFILYLDKEYPHLLL</sequence>
<dbReference type="Gene3D" id="1.50.10.10">
    <property type="match status" value="1"/>
</dbReference>
<dbReference type="SUPFAM" id="SSF48208">
    <property type="entry name" value="Six-hairpin glycosidases"/>
    <property type="match status" value="1"/>
</dbReference>